<gene>
    <name evidence="1" type="ORF">ACD_78C00467G0001</name>
</gene>
<accession>K1YVI1</accession>
<dbReference type="AlphaFoldDB" id="K1YVI1"/>
<dbReference type="EMBL" id="AMFJ01034467">
    <property type="protein sequence ID" value="EKD29234.1"/>
    <property type="molecule type" value="Genomic_DNA"/>
</dbReference>
<sequence>MLTISHLFQITNDYYVNNKSDEWKIATITSTIFYNYTKIFAKMQSIFLDTFVDKTPEGLLFKKDYTEGESVNFEQGFIDAFTRVISMAKEDTEIKKNILYSKESFRPNSQITDSYSLLRDTLASFDTLASMFSNYPKYLNDFHLNDRNKSARGVLIEKGNAMSMEILQTYLRDFNNLDISSLQVTNNFQKDGFYEIQVNILGNIFHFKLWEQNHILADISYDDVFWKKHIFPDITIPLDGKKEQLKELSSSSDDPALQYKYDFKNFFEITFLKGETIVTTTTEPETTIPVSTPEIQLFIQKELLDKDFKNIESFLPIKFKNISASIKDGNYIIELNDIDKTFVWNNNSYSLELSGKYIFNRHSFSRLTFQVKKDAEIWWYEFNNIPIEILPARMSLLSLPESLKNLGYYIDTIQSSYRNQQSIIIDVTGRKVLLDNIPFAPTLPPL</sequence>
<comment type="caution">
    <text evidence="1">The sequence shown here is derived from an EMBL/GenBank/DDBJ whole genome shotgun (WGS) entry which is preliminary data.</text>
</comment>
<name>K1YVI1_9BACT</name>
<proteinExistence type="predicted"/>
<reference evidence="1" key="1">
    <citation type="journal article" date="2012" name="Science">
        <title>Fermentation, hydrogen, and sulfur metabolism in multiple uncultivated bacterial phyla.</title>
        <authorList>
            <person name="Wrighton K.C."/>
            <person name="Thomas B.C."/>
            <person name="Sharon I."/>
            <person name="Miller C.S."/>
            <person name="Castelle C.J."/>
            <person name="VerBerkmoes N.C."/>
            <person name="Wilkins M.J."/>
            <person name="Hettich R.L."/>
            <person name="Lipton M.S."/>
            <person name="Williams K.H."/>
            <person name="Long P.E."/>
            <person name="Banfield J.F."/>
        </authorList>
    </citation>
    <scope>NUCLEOTIDE SEQUENCE [LARGE SCALE GENOMIC DNA]</scope>
</reference>
<organism evidence="1">
    <name type="scientific">uncultured bacterium</name>
    <name type="common">gcode 4</name>
    <dbReference type="NCBI Taxonomy" id="1234023"/>
    <lineage>
        <taxon>Bacteria</taxon>
        <taxon>environmental samples</taxon>
    </lineage>
</organism>
<protein>
    <submittedName>
        <fullName evidence="1">Uncharacterized protein</fullName>
    </submittedName>
</protein>
<evidence type="ECO:0000313" key="1">
    <source>
        <dbReference type="EMBL" id="EKD29234.1"/>
    </source>
</evidence>